<evidence type="ECO:0000256" key="2">
    <source>
        <dbReference type="ARBA" id="ARBA00004245"/>
    </source>
</evidence>
<dbReference type="FunFam" id="3.40.850.10:FF:000025">
    <property type="entry name" value="kinesin-like protein KIF27 isoform X1"/>
    <property type="match status" value="1"/>
</dbReference>
<keyword evidence="4 11" id="KW-0547">Nucleotide-binding</keyword>
<evidence type="ECO:0000256" key="12">
    <source>
        <dbReference type="SAM" id="Coils"/>
    </source>
</evidence>
<accession>A0A8D1M6Y8</accession>
<keyword evidence="10" id="KW-0966">Cell projection</keyword>
<dbReference type="Pfam" id="PF25764">
    <property type="entry name" value="KIF21A_4th"/>
    <property type="match status" value="1"/>
</dbReference>
<evidence type="ECO:0000256" key="3">
    <source>
        <dbReference type="ARBA" id="ARBA00022490"/>
    </source>
</evidence>
<keyword evidence="3" id="KW-0963">Cytoplasm</keyword>
<evidence type="ECO:0000313" key="15">
    <source>
        <dbReference type="Proteomes" id="UP000694571"/>
    </source>
</evidence>
<dbReference type="Ensembl" id="ENSSSCT00050045245.1">
    <property type="protein sequence ID" value="ENSSSCP00050018592.1"/>
    <property type="gene ID" value="ENSSSCG00050033747.1"/>
</dbReference>
<evidence type="ECO:0000256" key="6">
    <source>
        <dbReference type="ARBA" id="ARBA00023054"/>
    </source>
</evidence>
<dbReference type="GO" id="GO:0007018">
    <property type="term" value="P:microtubule-based movement"/>
    <property type="evidence" value="ECO:0007669"/>
    <property type="project" value="InterPro"/>
</dbReference>
<evidence type="ECO:0000256" key="9">
    <source>
        <dbReference type="ARBA" id="ARBA00023212"/>
    </source>
</evidence>
<dbReference type="GO" id="GO:0005856">
    <property type="term" value="C:cytoskeleton"/>
    <property type="evidence" value="ECO:0007669"/>
    <property type="project" value="UniProtKB-SubCell"/>
</dbReference>
<dbReference type="SMART" id="SM00129">
    <property type="entry name" value="KISc"/>
    <property type="match status" value="1"/>
</dbReference>
<dbReference type="InterPro" id="IPR019821">
    <property type="entry name" value="Kinesin_motor_CS"/>
</dbReference>
<organism evidence="14 15">
    <name type="scientific">Sus scrofa</name>
    <name type="common">Pig</name>
    <dbReference type="NCBI Taxonomy" id="9823"/>
    <lineage>
        <taxon>Eukaryota</taxon>
        <taxon>Metazoa</taxon>
        <taxon>Chordata</taxon>
        <taxon>Craniata</taxon>
        <taxon>Vertebrata</taxon>
        <taxon>Euteleostomi</taxon>
        <taxon>Mammalia</taxon>
        <taxon>Eutheria</taxon>
        <taxon>Laurasiatheria</taxon>
        <taxon>Artiodactyla</taxon>
        <taxon>Suina</taxon>
        <taxon>Suidae</taxon>
        <taxon>Sus</taxon>
    </lineage>
</organism>
<evidence type="ECO:0000256" key="7">
    <source>
        <dbReference type="ARBA" id="ARBA00023069"/>
    </source>
</evidence>
<dbReference type="Proteomes" id="UP000694571">
    <property type="component" value="Unplaced"/>
</dbReference>
<sequence>MEEIPVKVAVRIRPLLCKEVLHNHQACVRVIPNTQQIIIGRDRVFTFDFVFGKNSTQDEVYNTCIKPLVLSLIEGYNATVFAYGQTGSGKTYTIGGGHVVSVVEDQKGIIPRAIQEIFQNISENPSIDFTIKVSYIEVYKEDLRDLLELETSMKDLHIREDEKGNTVIVGAKECQVESADEVMSLLEMGNAARHTGTTQMNEHSSRSHAIFTISLCQVEKNRESAKDGSWYSPRHIVSKFHFVDLAGSERVTKTGNTGERFKESIQINSGLLALGNVISALGDPRRKSSHIPYRDAKITRLLKDSLGGSAKTVMITCVSPSSSDFDESLNSLKYANRARNIRNKPTLNFSPESDRMDEMEFEIKLLREALQSQQTGNSQTSQIHREGTPDKNRIHSLEEQVAQLQGECLGYQNCIEEAFTFLVDLKDAVRLNQKQQQKLQEWFNMTQEVRKAILTSFRGSGGIGSLGEGPQHITVLQLKRELKKCQCALAADEVVFNQKDLEVKELKNQVQMMVQENKGHVVSLKEAQKVNKLQNEKIIEQQLLVDQLSEELTKLNLSMTSAVKETCGDGPDARIPEKRPYTVPFDTHLGHYIYIPARSDSRKVYTSPSVYSLDRLVAGFRTRSQMLLGHIEEQDEVLHCRFSDNSDDEESEGQEKAEIRHRGCSWIQKPGSVCSLVELNDIQDQTQKSGLENEDLKIECLQESQDLNLQKLRNSELILTEAKQKMRELTINIKMKEDLIKELIKTVLQKKQQNSKKLASLSIQNEKRANELEQNVDHMKYQKVQLQKRLREENEKRKQLDAEIKRDQQKIKALNTDSLKISTRLNLLDQELSEKNVQLQSSTAEEKIKISEQVQALQKEKDQLQRRRNSVDEKLKNGSVLSPEEEHVLFQLEEGIEALEAAIEYKNESIQSRQKSLRASFQNLSHSEANVLEKLICLSPAEIRAILFRYFNKVINLREAERKLQLQNEEIKMKLLERDSMVRELESALEHLKLQCDRRLTLQQKEHEQKTQLLLHHFKEQDGEGIMETLKNYEDKIQQLERDLYFYKRTSRDLKKKLKELVGGAIRQQLVPSENHDAGDGVQNPEAEGVVSEELKWASRTESMKLNGRETELDISTSSLRTQPNPQKLWENGPELPPICSSLAPTSGHLLSIEDKTEIDENQFTESLSRPSPQIQPVGNVGQLHGVTPVKLCRKELRQISALELSLRRSSLGVGVGSMSADSIEVVRKTSDLKT</sequence>
<evidence type="ECO:0000259" key="13">
    <source>
        <dbReference type="PROSITE" id="PS50067"/>
    </source>
</evidence>
<feature type="coiled-coil region" evidence="12">
    <location>
        <begin position="1023"/>
        <end position="1057"/>
    </location>
</feature>
<reference evidence="14" key="1">
    <citation type="submission" date="2025-08" db="UniProtKB">
        <authorList>
            <consortium name="Ensembl"/>
        </authorList>
    </citation>
    <scope>IDENTIFICATION</scope>
</reference>
<feature type="domain" description="Kinesin motor" evidence="13">
    <location>
        <begin position="5"/>
        <end position="341"/>
    </location>
</feature>
<evidence type="ECO:0000256" key="4">
    <source>
        <dbReference type="ARBA" id="ARBA00022741"/>
    </source>
</evidence>
<evidence type="ECO:0000256" key="10">
    <source>
        <dbReference type="ARBA" id="ARBA00023273"/>
    </source>
</evidence>
<feature type="coiled-coil region" evidence="12">
    <location>
        <begin position="712"/>
        <end position="874"/>
    </location>
</feature>
<keyword evidence="6 12" id="KW-0175">Coiled coil</keyword>
<comment type="similarity">
    <text evidence="11">Belongs to the TRAFAC class myosin-kinesin ATPase superfamily. Kinesin family.</text>
</comment>
<dbReference type="AlphaFoldDB" id="A0A8D1M6Y8"/>
<keyword evidence="7" id="KW-0969">Cilium</keyword>
<evidence type="ECO:0000256" key="5">
    <source>
        <dbReference type="ARBA" id="ARBA00022840"/>
    </source>
</evidence>
<dbReference type="CDD" id="cd01372">
    <property type="entry name" value="KISc_KIF4"/>
    <property type="match status" value="1"/>
</dbReference>
<dbReference type="InterPro" id="IPR027640">
    <property type="entry name" value="Kinesin-like_fam"/>
</dbReference>
<keyword evidence="9" id="KW-0206">Cytoskeleton</keyword>
<dbReference type="PROSITE" id="PS50067">
    <property type="entry name" value="KINESIN_MOTOR_2"/>
    <property type="match status" value="1"/>
</dbReference>
<evidence type="ECO:0000256" key="1">
    <source>
        <dbReference type="ARBA" id="ARBA00004138"/>
    </source>
</evidence>
<keyword evidence="5 11" id="KW-0067">ATP-binding</keyword>
<dbReference type="PANTHER" id="PTHR47969">
    <property type="entry name" value="CHROMOSOME-ASSOCIATED KINESIN KIF4A-RELATED"/>
    <property type="match status" value="1"/>
</dbReference>
<evidence type="ECO:0000256" key="11">
    <source>
        <dbReference type="PROSITE-ProRule" id="PRU00283"/>
    </source>
</evidence>
<dbReference type="InterPro" id="IPR027417">
    <property type="entry name" value="P-loop_NTPase"/>
</dbReference>
<dbReference type="GO" id="GO:0003777">
    <property type="term" value="F:microtubule motor activity"/>
    <property type="evidence" value="ECO:0007669"/>
    <property type="project" value="InterPro"/>
</dbReference>
<dbReference type="InterPro" id="IPR001752">
    <property type="entry name" value="Kinesin_motor_dom"/>
</dbReference>
<keyword evidence="8 11" id="KW-0505">Motor protein</keyword>
<dbReference type="GO" id="GO:0005524">
    <property type="term" value="F:ATP binding"/>
    <property type="evidence" value="ECO:0007669"/>
    <property type="project" value="UniProtKB-UniRule"/>
</dbReference>
<dbReference type="Gene3D" id="3.40.850.10">
    <property type="entry name" value="Kinesin motor domain"/>
    <property type="match status" value="1"/>
</dbReference>
<dbReference type="GO" id="GO:0008017">
    <property type="term" value="F:microtubule binding"/>
    <property type="evidence" value="ECO:0007669"/>
    <property type="project" value="InterPro"/>
</dbReference>
<dbReference type="PROSITE" id="PS00411">
    <property type="entry name" value="KINESIN_MOTOR_1"/>
    <property type="match status" value="1"/>
</dbReference>
<dbReference type="Pfam" id="PF00225">
    <property type="entry name" value="Kinesin"/>
    <property type="match status" value="1"/>
</dbReference>
<comment type="subcellular location">
    <subcellularLocation>
        <location evidence="1">Cell projection</location>
        <location evidence="1">Cilium</location>
    </subcellularLocation>
    <subcellularLocation>
        <location evidence="2">Cytoplasm</location>
        <location evidence="2">Cytoskeleton</location>
    </subcellularLocation>
</comment>
<dbReference type="PANTHER" id="PTHR47969:SF30">
    <property type="entry name" value="KINESIN FAMILY MEMBER 27"/>
    <property type="match status" value="1"/>
</dbReference>
<evidence type="ECO:0000256" key="8">
    <source>
        <dbReference type="ARBA" id="ARBA00023175"/>
    </source>
</evidence>
<dbReference type="InterPro" id="IPR036961">
    <property type="entry name" value="Kinesin_motor_dom_sf"/>
</dbReference>
<feature type="binding site" evidence="11">
    <location>
        <begin position="84"/>
        <end position="91"/>
    </location>
    <ligand>
        <name>ATP</name>
        <dbReference type="ChEBI" id="CHEBI:30616"/>
    </ligand>
</feature>
<dbReference type="SUPFAM" id="SSF52540">
    <property type="entry name" value="P-loop containing nucleoside triphosphate hydrolases"/>
    <property type="match status" value="1"/>
</dbReference>
<name>A0A8D1M6Y8_PIG</name>
<dbReference type="GO" id="GO:0005929">
    <property type="term" value="C:cilium"/>
    <property type="evidence" value="ECO:0007669"/>
    <property type="project" value="UniProtKB-SubCell"/>
</dbReference>
<protein>
    <recommendedName>
        <fullName evidence="13">Kinesin motor domain-containing protein</fullName>
    </recommendedName>
</protein>
<evidence type="ECO:0000313" key="14">
    <source>
        <dbReference type="Ensembl" id="ENSSSCP00050018592.1"/>
    </source>
</evidence>
<dbReference type="PRINTS" id="PR00380">
    <property type="entry name" value="KINESINHEAVY"/>
</dbReference>
<proteinExistence type="inferred from homology"/>